<feature type="compositionally biased region" description="Basic and acidic residues" evidence="1">
    <location>
        <begin position="189"/>
        <end position="198"/>
    </location>
</feature>
<dbReference type="AlphaFoldDB" id="C5FWY3"/>
<dbReference type="OrthoDB" id="4172465at2759"/>
<sequence length="198" mass="20646">MSGIGDNWTTSQRRSQRTTRSAAQGGQDFSEEINEDMLATDPNSQAQRWESKKYAQRTHLDDQVEAGGMGSSGSRNLQGGQGMKGVEDTSRTSGEGMGGMHNEEATGAYPSASSQGQYQSSRATDDPGEGMSGLSGKNQGYGDQGYGGQSYGNQGYGSHAGSANPPEHQETGGVLGSLGEKVKGAMGDVSKKASKFSE</sequence>
<keyword evidence="3" id="KW-1185">Reference proteome</keyword>
<name>C5FWY3_ARTOC</name>
<feature type="compositionally biased region" description="Polar residues" evidence="1">
    <location>
        <begin position="111"/>
        <end position="122"/>
    </location>
</feature>
<reference evidence="3" key="1">
    <citation type="journal article" date="2012" name="MBio">
        <title>Comparative genome analysis of Trichophyton rubrum and related dermatophytes reveals candidate genes involved in infection.</title>
        <authorList>
            <person name="Martinez D.A."/>
            <person name="Oliver B.G."/>
            <person name="Graeser Y."/>
            <person name="Goldberg J.M."/>
            <person name="Li W."/>
            <person name="Martinez-Rossi N.M."/>
            <person name="Monod M."/>
            <person name="Shelest E."/>
            <person name="Barton R.C."/>
            <person name="Birch E."/>
            <person name="Brakhage A.A."/>
            <person name="Chen Z."/>
            <person name="Gurr S.J."/>
            <person name="Heiman D."/>
            <person name="Heitman J."/>
            <person name="Kosti I."/>
            <person name="Rossi A."/>
            <person name="Saif S."/>
            <person name="Samalova M."/>
            <person name="Saunders C.W."/>
            <person name="Shea T."/>
            <person name="Summerbell R.C."/>
            <person name="Xu J."/>
            <person name="Young S."/>
            <person name="Zeng Q."/>
            <person name="Birren B.W."/>
            <person name="Cuomo C.A."/>
            <person name="White T.C."/>
        </authorList>
    </citation>
    <scope>NUCLEOTIDE SEQUENCE [LARGE SCALE GENOMIC DNA]</scope>
    <source>
        <strain evidence="3">ATCC MYA-4605 / CBS 113480</strain>
    </source>
</reference>
<dbReference type="OMA" id="QRWESKK"/>
<dbReference type="GeneID" id="9230828"/>
<proteinExistence type="predicted"/>
<evidence type="ECO:0000313" key="2">
    <source>
        <dbReference type="EMBL" id="EEQ34823.1"/>
    </source>
</evidence>
<gene>
    <name evidence="2" type="ORF">MCYG_07642</name>
</gene>
<evidence type="ECO:0000313" key="3">
    <source>
        <dbReference type="Proteomes" id="UP000002035"/>
    </source>
</evidence>
<feature type="region of interest" description="Disordered" evidence="1">
    <location>
        <begin position="1"/>
        <end position="198"/>
    </location>
</feature>
<evidence type="ECO:0000256" key="1">
    <source>
        <dbReference type="SAM" id="MobiDB-lite"/>
    </source>
</evidence>
<dbReference type="Proteomes" id="UP000002035">
    <property type="component" value="Unassembled WGS sequence"/>
</dbReference>
<feature type="compositionally biased region" description="Low complexity" evidence="1">
    <location>
        <begin position="9"/>
        <end position="24"/>
    </location>
</feature>
<dbReference type="RefSeq" id="XP_002843859.1">
    <property type="nucleotide sequence ID" value="XM_002843813.1"/>
</dbReference>
<protein>
    <submittedName>
        <fullName evidence="2">Uncharacterized protein</fullName>
    </submittedName>
</protein>
<organism evidence="2 3">
    <name type="scientific">Arthroderma otae (strain ATCC MYA-4605 / CBS 113480)</name>
    <name type="common">Microsporum canis</name>
    <dbReference type="NCBI Taxonomy" id="554155"/>
    <lineage>
        <taxon>Eukaryota</taxon>
        <taxon>Fungi</taxon>
        <taxon>Dikarya</taxon>
        <taxon>Ascomycota</taxon>
        <taxon>Pezizomycotina</taxon>
        <taxon>Eurotiomycetes</taxon>
        <taxon>Eurotiomycetidae</taxon>
        <taxon>Onygenales</taxon>
        <taxon>Arthrodermataceae</taxon>
        <taxon>Microsporum</taxon>
    </lineage>
</organism>
<dbReference type="HOGENOM" id="CLU_083412_0_0_1"/>
<dbReference type="VEuPathDB" id="FungiDB:MCYG_07642"/>
<dbReference type="EMBL" id="DS995707">
    <property type="protein sequence ID" value="EEQ34823.1"/>
    <property type="molecule type" value="Genomic_DNA"/>
</dbReference>
<accession>C5FWY3</accession>
<feature type="compositionally biased region" description="Basic and acidic residues" evidence="1">
    <location>
        <begin position="49"/>
        <end position="62"/>
    </location>
</feature>
<dbReference type="eggNOG" id="ENOG502TEEX">
    <property type="taxonomic scope" value="Eukaryota"/>
</dbReference>